<organism evidence="1 2">
    <name type="scientific">Dreissena polymorpha</name>
    <name type="common">Zebra mussel</name>
    <name type="synonym">Mytilus polymorpha</name>
    <dbReference type="NCBI Taxonomy" id="45954"/>
    <lineage>
        <taxon>Eukaryota</taxon>
        <taxon>Metazoa</taxon>
        <taxon>Spiralia</taxon>
        <taxon>Lophotrochozoa</taxon>
        <taxon>Mollusca</taxon>
        <taxon>Bivalvia</taxon>
        <taxon>Autobranchia</taxon>
        <taxon>Heteroconchia</taxon>
        <taxon>Euheterodonta</taxon>
        <taxon>Imparidentia</taxon>
        <taxon>Neoheterodontei</taxon>
        <taxon>Myida</taxon>
        <taxon>Dreissenoidea</taxon>
        <taxon>Dreissenidae</taxon>
        <taxon>Dreissena</taxon>
    </lineage>
</organism>
<gene>
    <name evidence="1" type="ORF">DPMN_007382</name>
</gene>
<keyword evidence="2" id="KW-1185">Reference proteome</keyword>
<evidence type="ECO:0000313" key="1">
    <source>
        <dbReference type="EMBL" id="KAH3883427.1"/>
    </source>
</evidence>
<evidence type="ECO:0000313" key="2">
    <source>
        <dbReference type="Proteomes" id="UP000828390"/>
    </source>
</evidence>
<dbReference type="AlphaFoldDB" id="A0A9D4RYN9"/>
<sequence>MPRYKRSDNLSLIHWNAALQVVRLVGPEQDCSGTSGQISGPLFTGMPRYKWSD</sequence>
<dbReference type="Proteomes" id="UP000828390">
    <property type="component" value="Unassembled WGS sequence"/>
</dbReference>
<protein>
    <submittedName>
        <fullName evidence="1">Uncharacterized protein</fullName>
    </submittedName>
</protein>
<reference evidence="1" key="2">
    <citation type="submission" date="2020-11" db="EMBL/GenBank/DDBJ databases">
        <authorList>
            <person name="McCartney M.A."/>
            <person name="Auch B."/>
            <person name="Kono T."/>
            <person name="Mallez S."/>
            <person name="Becker A."/>
            <person name="Gohl D.M."/>
            <person name="Silverstein K.A.T."/>
            <person name="Koren S."/>
            <person name="Bechman K.B."/>
            <person name="Herman A."/>
            <person name="Abrahante J.E."/>
            <person name="Garbe J."/>
        </authorList>
    </citation>
    <scope>NUCLEOTIDE SEQUENCE</scope>
    <source>
        <strain evidence="1">Duluth1</strain>
        <tissue evidence="1">Whole animal</tissue>
    </source>
</reference>
<proteinExistence type="predicted"/>
<accession>A0A9D4RYN9</accession>
<reference evidence="1" key="1">
    <citation type="journal article" date="2019" name="bioRxiv">
        <title>The Genome of the Zebra Mussel, Dreissena polymorpha: A Resource for Invasive Species Research.</title>
        <authorList>
            <person name="McCartney M.A."/>
            <person name="Auch B."/>
            <person name="Kono T."/>
            <person name="Mallez S."/>
            <person name="Zhang Y."/>
            <person name="Obille A."/>
            <person name="Becker A."/>
            <person name="Abrahante J.E."/>
            <person name="Garbe J."/>
            <person name="Badalamenti J.P."/>
            <person name="Herman A."/>
            <person name="Mangelson H."/>
            <person name="Liachko I."/>
            <person name="Sullivan S."/>
            <person name="Sone E.D."/>
            <person name="Koren S."/>
            <person name="Silverstein K.A.T."/>
            <person name="Beckman K.B."/>
            <person name="Gohl D.M."/>
        </authorList>
    </citation>
    <scope>NUCLEOTIDE SEQUENCE</scope>
    <source>
        <strain evidence="1">Duluth1</strain>
        <tissue evidence="1">Whole animal</tissue>
    </source>
</reference>
<name>A0A9D4RYN9_DREPO</name>
<dbReference type="EMBL" id="JAIWYP010000001">
    <property type="protein sequence ID" value="KAH3883427.1"/>
    <property type="molecule type" value="Genomic_DNA"/>
</dbReference>
<comment type="caution">
    <text evidence="1">The sequence shown here is derived from an EMBL/GenBank/DDBJ whole genome shotgun (WGS) entry which is preliminary data.</text>
</comment>